<organism evidence="1 2">
    <name type="scientific">Jaapia argillacea MUCL 33604</name>
    <dbReference type="NCBI Taxonomy" id="933084"/>
    <lineage>
        <taxon>Eukaryota</taxon>
        <taxon>Fungi</taxon>
        <taxon>Dikarya</taxon>
        <taxon>Basidiomycota</taxon>
        <taxon>Agaricomycotina</taxon>
        <taxon>Agaricomycetes</taxon>
        <taxon>Agaricomycetidae</taxon>
        <taxon>Jaapiales</taxon>
        <taxon>Jaapiaceae</taxon>
        <taxon>Jaapia</taxon>
    </lineage>
</organism>
<sequence length="243" mass="28096">MGDSQARVIVIDRRVSLKNSHQHHYPMDDQQLRQRFPRFRVLVMGKANAGKTTILQRVCNTTDQPEIYNTQRKRINLSAVAPSRERGEHNIENEMVFKANPGYVFHDSRGFECGSVEEFKIVQDFIERRGKATQSSQQLHAIWYCLPADNASRLLTGAEARFFQECDPGAVPVIAIYTKFDDFVLQTQQFLTNQGWDEDDAFEEASRSASNHFTEEYAKVFHTTRFPPIREVQLQHEQGRCKV</sequence>
<gene>
    <name evidence="1" type="ORF">JAAARDRAFT_552040</name>
</gene>
<dbReference type="HOGENOM" id="CLU_023805_1_0_1"/>
<dbReference type="InterPro" id="IPR027417">
    <property type="entry name" value="P-loop_NTPase"/>
</dbReference>
<dbReference type="OrthoDB" id="59699at2759"/>
<dbReference type="Proteomes" id="UP000027265">
    <property type="component" value="Unassembled WGS sequence"/>
</dbReference>
<dbReference type="AlphaFoldDB" id="A0A067P787"/>
<accession>A0A067P787</accession>
<dbReference type="Gene3D" id="3.40.50.300">
    <property type="entry name" value="P-loop containing nucleotide triphosphate hydrolases"/>
    <property type="match status" value="1"/>
</dbReference>
<dbReference type="EMBL" id="KL197757">
    <property type="protein sequence ID" value="KDQ50639.1"/>
    <property type="molecule type" value="Genomic_DNA"/>
</dbReference>
<reference evidence="2" key="1">
    <citation type="journal article" date="2014" name="Proc. Natl. Acad. Sci. U.S.A.">
        <title>Extensive sampling of basidiomycete genomes demonstrates inadequacy of the white-rot/brown-rot paradigm for wood decay fungi.</title>
        <authorList>
            <person name="Riley R."/>
            <person name="Salamov A.A."/>
            <person name="Brown D.W."/>
            <person name="Nagy L.G."/>
            <person name="Floudas D."/>
            <person name="Held B.W."/>
            <person name="Levasseur A."/>
            <person name="Lombard V."/>
            <person name="Morin E."/>
            <person name="Otillar R."/>
            <person name="Lindquist E.A."/>
            <person name="Sun H."/>
            <person name="LaButti K.M."/>
            <person name="Schmutz J."/>
            <person name="Jabbour D."/>
            <person name="Luo H."/>
            <person name="Baker S.E."/>
            <person name="Pisabarro A.G."/>
            <person name="Walton J.D."/>
            <person name="Blanchette R.A."/>
            <person name="Henrissat B."/>
            <person name="Martin F."/>
            <person name="Cullen D."/>
            <person name="Hibbett D.S."/>
            <person name="Grigoriev I.V."/>
        </authorList>
    </citation>
    <scope>NUCLEOTIDE SEQUENCE [LARGE SCALE GENOMIC DNA]</scope>
    <source>
        <strain evidence="2">MUCL 33604</strain>
    </source>
</reference>
<evidence type="ECO:0008006" key="3">
    <source>
        <dbReference type="Google" id="ProtNLM"/>
    </source>
</evidence>
<name>A0A067P787_9AGAM</name>
<dbReference type="SUPFAM" id="SSF52540">
    <property type="entry name" value="P-loop containing nucleoside triphosphate hydrolases"/>
    <property type="match status" value="1"/>
</dbReference>
<evidence type="ECO:0000313" key="1">
    <source>
        <dbReference type="EMBL" id="KDQ50639.1"/>
    </source>
</evidence>
<keyword evidence="2" id="KW-1185">Reference proteome</keyword>
<dbReference type="InParanoid" id="A0A067P787"/>
<protein>
    <recommendedName>
        <fullName evidence="3">G domain-containing protein</fullName>
    </recommendedName>
</protein>
<evidence type="ECO:0000313" key="2">
    <source>
        <dbReference type="Proteomes" id="UP000027265"/>
    </source>
</evidence>
<proteinExistence type="predicted"/>